<dbReference type="PANTHER" id="PTHR36486:SF4">
    <property type="entry name" value="PH DOMAIN-CONTAINING PROTEIN"/>
    <property type="match status" value="1"/>
</dbReference>
<dbReference type="AlphaFoldDB" id="A0A7J6W5E7"/>
<dbReference type="FunFam" id="3.40.50.300:FF:000692">
    <property type="entry name" value="Guanine nucleotide-binding protein subunit alpha"/>
    <property type="match status" value="1"/>
</dbReference>
<evidence type="ECO:0000256" key="2">
    <source>
        <dbReference type="ARBA" id="ARBA00022741"/>
    </source>
</evidence>
<dbReference type="InterPro" id="IPR011025">
    <property type="entry name" value="GproteinA_insert"/>
</dbReference>
<dbReference type="GO" id="GO:0046872">
    <property type="term" value="F:metal ion binding"/>
    <property type="evidence" value="ECO:0007669"/>
    <property type="project" value="UniProtKB-KW"/>
</dbReference>
<dbReference type="GO" id="GO:0031683">
    <property type="term" value="F:G-protein beta/gamma-subunit complex binding"/>
    <property type="evidence" value="ECO:0007669"/>
    <property type="project" value="InterPro"/>
</dbReference>
<protein>
    <submittedName>
        <fullName evidence="7">Guanine nucleotide-binding protein subunit alpha</fullName>
    </submittedName>
</protein>
<dbReference type="Pfam" id="PF00503">
    <property type="entry name" value="G-alpha"/>
    <property type="match status" value="1"/>
</dbReference>
<keyword evidence="1 6" id="KW-0479">Metal-binding</keyword>
<keyword evidence="2 5" id="KW-0547">Nucleotide-binding</keyword>
<feature type="binding site" evidence="6">
    <location>
        <position position="559"/>
    </location>
    <ligand>
        <name>Mg(2+)</name>
        <dbReference type="ChEBI" id="CHEBI:18420"/>
    </ligand>
</feature>
<keyword evidence="8" id="KW-1185">Reference proteome</keyword>
<keyword evidence="6" id="KW-0460">Magnesium</keyword>
<dbReference type="PRINTS" id="PR00318">
    <property type="entry name" value="GPROTEINA"/>
</dbReference>
<gene>
    <name evidence="7" type="ORF">FRX31_017808</name>
</gene>
<dbReference type="Gene3D" id="3.40.50.300">
    <property type="entry name" value="P-loop containing nucleotide triphosphate hydrolases"/>
    <property type="match status" value="1"/>
</dbReference>
<evidence type="ECO:0000256" key="4">
    <source>
        <dbReference type="ARBA" id="ARBA00023224"/>
    </source>
</evidence>
<dbReference type="FunFam" id="1.10.400.10:FF:000013">
    <property type="entry name" value="Extra-large guanine nucleotide-binding protein 2"/>
    <property type="match status" value="1"/>
</dbReference>
<dbReference type="GO" id="GO:0007186">
    <property type="term" value="P:G protein-coupled receptor signaling pathway"/>
    <property type="evidence" value="ECO:0007669"/>
    <property type="project" value="InterPro"/>
</dbReference>
<dbReference type="EMBL" id="JABWDY010021153">
    <property type="protein sequence ID" value="KAF5192604.1"/>
    <property type="molecule type" value="Genomic_DNA"/>
</dbReference>
<accession>A0A7J6W5E7</accession>
<dbReference type="GO" id="GO:0005525">
    <property type="term" value="F:GTP binding"/>
    <property type="evidence" value="ECO:0007669"/>
    <property type="project" value="UniProtKB-KW"/>
</dbReference>
<dbReference type="CDD" id="cd00066">
    <property type="entry name" value="G-alpha"/>
    <property type="match status" value="1"/>
</dbReference>
<evidence type="ECO:0000256" key="5">
    <source>
        <dbReference type="PIRSR" id="PIRSR601019-1"/>
    </source>
</evidence>
<dbReference type="InterPro" id="IPR001019">
    <property type="entry name" value="Gprotein_alpha_su"/>
</dbReference>
<organism evidence="7 8">
    <name type="scientific">Thalictrum thalictroides</name>
    <name type="common">Rue-anemone</name>
    <name type="synonym">Anemone thalictroides</name>
    <dbReference type="NCBI Taxonomy" id="46969"/>
    <lineage>
        <taxon>Eukaryota</taxon>
        <taxon>Viridiplantae</taxon>
        <taxon>Streptophyta</taxon>
        <taxon>Embryophyta</taxon>
        <taxon>Tracheophyta</taxon>
        <taxon>Spermatophyta</taxon>
        <taxon>Magnoliopsida</taxon>
        <taxon>Ranunculales</taxon>
        <taxon>Ranunculaceae</taxon>
        <taxon>Thalictroideae</taxon>
        <taxon>Thalictrum</taxon>
    </lineage>
</organism>
<dbReference type="PANTHER" id="PTHR36486">
    <property type="entry name" value="OS01G0977800 PROTEIN"/>
    <property type="match status" value="1"/>
</dbReference>
<keyword evidence="3 5" id="KW-0342">GTP-binding</keyword>
<dbReference type="Proteomes" id="UP000554482">
    <property type="component" value="Unassembled WGS sequence"/>
</dbReference>
<proteinExistence type="predicted"/>
<reference evidence="7 8" key="1">
    <citation type="submission" date="2020-06" db="EMBL/GenBank/DDBJ databases">
        <title>Transcriptomic and genomic resources for Thalictrum thalictroides and T. hernandezii: Facilitating candidate gene discovery in an emerging model plant lineage.</title>
        <authorList>
            <person name="Arias T."/>
            <person name="Riano-Pachon D.M."/>
            <person name="Di Stilio V.S."/>
        </authorList>
    </citation>
    <scope>NUCLEOTIDE SEQUENCE [LARGE SCALE GENOMIC DNA]</scope>
    <source>
        <strain evidence="8">cv. WT478/WT964</strain>
        <tissue evidence="7">Leaves</tissue>
    </source>
</reference>
<dbReference type="SUPFAM" id="SSF52540">
    <property type="entry name" value="P-loop containing nucleoside triphosphate hydrolases"/>
    <property type="match status" value="1"/>
</dbReference>
<dbReference type="PROSITE" id="PS51882">
    <property type="entry name" value="G_ALPHA"/>
    <property type="match status" value="1"/>
</dbReference>
<evidence type="ECO:0000313" key="8">
    <source>
        <dbReference type="Proteomes" id="UP000554482"/>
    </source>
</evidence>
<comment type="caution">
    <text evidence="7">The sequence shown here is derived from an EMBL/GenBank/DDBJ whole genome shotgun (WGS) entry which is preliminary data.</text>
</comment>
<evidence type="ECO:0000256" key="1">
    <source>
        <dbReference type="ARBA" id="ARBA00022723"/>
    </source>
</evidence>
<dbReference type="Gene3D" id="1.10.400.10">
    <property type="entry name" value="GI Alpha 1, domain 2-like"/>
    <property type="match status" value="1"/>
</dbReference>
<dbReference type="InterPro" id="IPR027417">
    <property type="entry name" value="P-loop_NTPase"/>
</dbReference>
<dbReference type="OrthoDB" id="5817230at2759"/>
<evidence type="ECO:0000256" key="3">
    <source>
        <dbReference type="ARBA" id="ARBA00023134"/>
    </source>
</evidence>
<dbReference type="SMART" id="SM00275">
    <property type="entry name" value="G_alpha"/>
    <property type="match status" value="1"/>
</dbReference>
<evidence type="ECO:0000313" key="7">
    <source>
        <dbReference type="EMBL" id="KAF5192604.1"/>
    </source>
</evidence>
<evidence type="ECO:0000256" key="6">
    <source>
        <dbReference type="PIRSR" id="PIRSR601019-2"/>
    </source>
</evidence>
<dbReference type="GO" id="GO:0003924">
    <property type="term" value="F:GTPase activity"/>
    <property type="evidence" value="ECO:0007669"/>
    <property type="project" value="InterPro"/>
</dbReference>
<keyword evidence="4" id="KW-0807">Transducer</keyword>
<dbReference type="InterPro" id="IPR053057">
    <property type="entry name" value="XLG_GTP-binding"/>
</dbReference>
<sequence>MSRAGNLITNSEDEFEYSFASEYNGPPITYDIPQVIPIDIKRIPVAFVVSQKVLREELSSLPIVQPIIASNIFKKKLALGVESVAVSPTSVIRFEERIRCGRDSKVSGESINSGFAGSPDGHEQSVAVSPTSVIRFEGRGRYGHDSEVSGECISSGFAGSPDGHEQSCEVSNVIDRLEQLESSCDCECLHELSRRIDNSGALVLYENNDHSDNLSSNSASSSHFLSESSKAEEDCVNVASGHARRVSVVTFCDEDSCDSVPDGFSSVESEYMHGQKQPETKVQKQSCHCCSKGNRFSEKETCIVCNAKYCANCVLRAMGSMPEGRKCVPCIGYPIDESKRKSLGKCSRMLKRLLSELEIRQIMNVEKLSEANQLQAAQFYVNGEKLSAEELFLLQSCPHPPTQLKPGCYWYDKVSGLWGKEGHKPRKFISPHLDVGGDIRGDASNGNTNVFINNREITKVELRLLHFAGVQCAGNPHFWLDEYGAYQEEGQKTLKGNLWDKAGKKLLSAVLSLPIPSSKIANSSAGAVNNLVNRAIPEYLKQRTIQRLLLVGYNGSGTSTIFKQAKILYKAEPFSEHERQDIKFMIQRNIYSYLAILLEGRERFEEESLAEMKRKRLLNQPDYIGSDDENKEKTVYSIAPRLRAFADWLLKVRVSGNLDVIFPAATCEYAPLVEELWKDPAIQATFDRSSELETLPCVASYYLEQIVVITRTDYEPSNVDIAYAEDITSSSGIGSMDFSFPQSTQQGIVDAANQQDVRYQLIRVDARGLGENGKWLDMFEDVRMVIFCVALSDYDQFCTDSSGVPINKILASRKIFENIITHPSFEKMDFLLILTKYDLLEKKIERVPLSECNWFPDFNLVRSHASNNNSINYIASPAEQAFQYIAVKFKRLFYSLTGRKLYVSVANGLEPNTINSTLTYAREIMKWDEEKENFNVNDSFFTTQTSCSSS</sequence>
<feature type="binding site" evidence="5">
    <location>
        <begin position="750"/>
        <end position="754"/>
    </location>
    <ligand>
        <name>GTP</name>
        <dbReference type="ChEBI" id="CHEBI:37565"/>
    </ligand>
</feature>
<feature type="binding site" evidence="6">
    <location>
        <position position="730"/>
    </location>
    <ligand>
        <name>Mg(2+)</name>
        <dbReference type="ChEBI" id="CHEBI:18420"/>
    </ligand>
</feature>
<name>A0A7J6W5E7_THATH</name>
<dbReference type="SUPFAM" id="SSF47895">
    <property type="entry name" value="Transducin (alpha subunit), insertion domain"/>
    <property type="match status" value="1"/>
</dbReference>